<sequence length="103" mass="11219">MTRLSSVQDYPMRPIDATSLLINSGAKVYKTRGKYVRYDLSPSYISSEKRSMTEAVASKKTRCCSGLEAITLVRVSPVDSTNTMSPTYCMSGRSVMGSGVCSD</sequence>
<evidence type="ECO:0000313" key="1">
    <source>
        <dbReference type="EMBL" id="KAK3776990.1"/>
    </source>
</evidence>
<gene>
    <name evidence="1" type="ORF">RRG08_061110</name>
</gene>
<accession>A0AAE0ZWR9</accession>
<evidence type="ECO:0000313" key="2">
    <source>
        <dbReference type="Proteomes" id="UP001283361"/>
    </source>
</evidence>
<reference evidence="1" key="1">
    <citation type="journal article" date="2023" name="G3 (Bethesda)">
        <title>A reference genome for the long-term kleptoplast-retaining sea slug Elysia crispata morphotype clarki.</title>
        <authorList>
            <person name="Eastman K.E."/>
            <person name="Pendleton A.L."/>
            <person name="Shaikh M.A."/>
            <person name="Suttiyut T."/>
            <person name="Ogas R."/>
            <person name="Tomko P."/>
            <person name="Gavelis G."/>
            <person name="Widhalm J.R."/>
            <person name="Wisecaver J.H."/>
        </authorList>
    </citation>
    <scope>NUCLEOTIDE SEQUENCE</scope>
    <source>
        <strain evidence="1">ECLA1</strain>
    </source>
</reference>
<dbReference type="EMBL" id="JAWDGP010003149">
    <property type="protein sequence ID" value="KAK3776990.1"/>
    <property type="molecule type" value="Genomic_DNA"/>
</dbReference>
<protein>
    <submittedName>
        <fullName evidence="1">Uncharacterized protein</fullName>
    </submittedName>
</protein>
<dbReference type="AlphaFoldDB" id="A0AAE0ZWR9"/>
<dbReference type="Proteomes" id="UP001283361">
    <property type="component" value="Unassembled WGS sequence"/>
</dbReference>
<comment type="caution">
    <text evidence="1">The sequence shown here is derived from an EMBL/GenBank/DDBJ whole genome shotgun (WGS) entry which is preliminary data.</text>
</comment>
<proteinExistence type="predicted"/>
<name>A0AAE0ZWR9_9GAST</name>
<keyword evidence="2" id="KW-1185">Reference proteome</keyword>
<organism evidence="1 2">
    <name type="scientific">Elysia crispata</name>
    <name type="common">lettuce slug</name>
    <dbReference type="NCBI Taxonomy" id="231223"/>
    <lineage>
        <taxon>Eukaryota</taxon>
        <taxon>Metazoa</taxon>
        <taxon>Spiralia</taxon>
        <taxon>Lophotrochozoa</taxon>
        <taxon>Mollusca</taxon>
        <taxon>Gastropoda</taxon>
        <taxon>Heterobranchia</taxon>
        <taxon>Euthyneura</taxon>
        <taxon>Panpulmonata</taxon>
        <taxon>Sacoglossa</taxon>
        <taxon>Placobranchoidea</taxon>
        <taxon>Plakobranchidae</taxon>
        <taxon>Elysia</taxon>
    </lineage>
</organism>